<feature type="domain" description="S1 motif" evidence="8">
    <location>
        <begin position="282"/>
        <end position="350"/>
    </location>
</feature>
<dbReference type="VEuPathDB" id="VectorBase:LDEU004517"/>
<sequence>MVDTEKLTDFPRHGQRRKNNTDNTRIRKKRVMTDDLFKSGKEELSNKPKKSKERKKKTEVDEEDEVAVIEELNVRSLPIGCTVFGCIQEIREFEMKMSLPGDIQCVIPITNISELYTESLENFANDEISTPPLKLKSMFRIGECFPVKVLEKKEDNHTFQGVAVNRIHVVGSLDPKDIYEDVVSSTFAKCCNHVTMSAVVESVEDHGYIMDIGLKGLKAFMSKDDSEPFLEKLNVNSLTVGQLMLCEVKSCDNRIIKLGAVTKNTITGSESVHFSASCLLPGLRISATVMDVSEKGLHVMVLNEFKGFVHKNHLKSVWDLPTRDYKIAQNVKGTILYRNPLTKLVAITLRKMDPESLTQNWHGIRVGKIIKKATVVGKEETGTVVFKFKPGLKAVIPKNQLADEFLTTAEFTDLDNKLEIGTKHMFRIKSICYIDGYAMGSLKPSILSKDDISVEDIEIGNFVIGKVKRLTDQGLVVQLGYNIQGFVPTIHLAESANVQNPEKLYPLDKEVKCRVIRIDKNVEPPKIVLTCKKSLLKKNLLIIDYFNKAEIGMETDGVIALINEHGILIELFNGVRGFAPLNLLSEAKITNAHSMFKVGQVVHCTVISTIPTQRKMILSLIGIRTREDQSSQGKRKRSTTDTEELGSPKKTKDTDEEDCVKKMKSVEKDGSSKPTVDDIEVGNFVVGKVKRLTDQGLVVQLGYNQAFVPSIHLAESSNVQNLEKLYPLDKEVKCRVIRVEKNVKHPKIVLTCKKSLLKKNLLIIDYFNKAETGMETDGVIALINEHGLLIELFNGVRGFAPLNLLSEAKITDANTMFKVVNEK</sequence>
<evidence type="ECO:0000313" key="9">
    <source>
        <dbReference type="EMBL" id="RWS27523.1"/>
    </source>
</evidence>
<evidence type="ECO:0000256" key="3">
    <source>
        <dbReference type="ARBA" id="ARBA00022552"/>
    </source>
</evidence>
<evidence type="ECO:0000256" key="7">
    <source>
        <dbReference type="SAM" id="MobiDB-lite"/>
    </source>
</evidence>
<gene>
    <name evidence="9" type="ORF">B4U80_13714</name>
</gene>
<evidence type="ECO:0000256" key="4">
    <source>
        <dbReference type="ARBA" id="ARBA00022737"/>
    </source>
</evidence>
<dbReference type="Proteomes" id="UP000288716">
    <property type="component" value="Unassembled WGS sequence"/>
</dbReference>
<dbReference type="PANTHER" id="PTHR23270:SF10">
    <property type="entry name" value="PROTEIN RRP5 HOMOLOG"/>
    <property type="match status" value="1"/>
</dbReference>
<dbReference type="EMBL" id="NCKV01001955">
    <property type="protein sequence ID" value="RWS27523.1"/>
    <property type="molecule type" value="Genomic_DNA"/>
</dbReference>
<evidence type="ECO:0000259" key="8">
    <source>
        <dbReference type="PROSITE" id="PS50126"/>
    </source>
</evidence>
<keyword evidence="3" id="KW-0698">rRNA processing</keyword>
<dbReference type="GO" id="GO:0032040">
    <property type="term" value="C:small-subunit processome"/>
    <property type="evidence" value="ECO:0007669"/>
    <property type="project" value="TreeGrafter"/>
</dbReference>
<feature type="region of interest" description="Disordered" evidence="7">
    <location>
        <begin position="628"/>
        <end position="659"/>
    </location>
</feature>
<feature type="compositionally biased region" description="Basic residues" evidence="7">
    <location>
        <begin position="47"/>
        <end position="57"/>
    </location>
</feature>
<evidence type="ECO:0000256" key="5">
    <source>
        <dbReference type="ARBA" id="ARBA00023242"/>
    </source>
</evidence>
<comment type="subcellular location">
    <subcellularLocation>
        <location evidence="1">Nucleus</location>
        <location evidence="1">Nucleolus</location>
    </subcellularLocation>
</comment>
<dbReference type="PROSITE" id="PS50126">
    <property type="entry name" value="S1"/>
    <property type="match status" value="5"/>
</dbReference>
<feature type="compositionally biased region" description="Basic and acidic residues" evidence="7">
    <location>
        <begin position="31"/>
        <end position="46"/>
    </location>
</feature>
<dbReference type="InterPro" id="IPR012340">
    <property type="entry name" value="NA-bd_OB-fold"/>
</dbReference>
<dbReference type="Gene3D" id="2.40.50.140">
    <property type="entry name" value="Nucleic acid-binding proteins"/>
    <property type="match status" value="5"/>
</dbReference>
<name>A0A443SJ22_9ACAR</name>
<dbReference type="InterPro" id="IPR057302">
    <property type="entry name" value="Rrp5_S1"/>
</dbReference>
<keyword evidence="4" id="KW-0677">Repeat</keyword>
<proteinExistence type="predicted"/>
<dbReference type="FunFam" id="2.40.50.140:FF:000103">
    <property type="entry name" value="protein RRP5 homolog"/>
    <property type="match status" value="2"/>
</dbReference>
<evidence type="ECO:0000256" key="6">
    <source>
        <dbReference type="ARBA" id="ARBA00073619"/>
    </source>
</evidence>
<dbReference type="InterPro" id="IPR045209">
    <property type="entry name" value="Rrp5"/>
</dbReference>
<feature type="compositionally biased region" description="Basic and acidic residues" evidence="7">
    <location>
        <begin position="1"/>
        <end position="12"/>
    </location>
</feature>
<keyword evidence="2" id="KW-0690">Ribosome biogenesis</keyword>
<feature type="domain" description="S1 motif" evidence="8">
    <location>
        <begin position="552"/>
        <end position="621"/>
    </location>
</feature>
<dbReference type="OrthoDB" id="412781at2759"/>
<dbReference type="FunFam" id="2.40.50.140:FF:000196">
    <property type="entry name" value="rRNA biogenesis protein RRP5"/>
    <property type="match status" value="1"/>
</dbReference>
<dbReference type="SUPFAM" id="SSF50249">
    <property type="entry name" value="Nucleic acid-binding proteins"/>
    <property type="match status" value="4"/>
</dbReference>
<evidence type="ECO:0000256" key="2">
    <source>
        <dbReference type="ARBA" id="ARBA00022517"/>
    </source>
</evidence>
<dbReference type="GO" id="GO:0006364">
    <property type="term" value="P:rRNA processing"/>
    <property type="evidence" value="ECO:0007669"/>
    <property type="project" value="UniProtKB-KW"/>
</dbReference>
<evidence type="ECO:0000313" key="10">
    <source>
        <dbReference type="Proteomes" id="UP000288716"/>
    </source>
</evidence>
<organism evidence="9 10">
    <name type="scientific">Leptotrombidium deliense</name>
    <dbReference type="NCBI Taxonomy" id="299467"/>
    <lineage>
        <taxon>Eukaryota</taxon>
        <taxon>Metazoa</taxon>
        <taxon>Ecdysozoa</taxon>
        <taxon>Arthropoda</taxon>
        <taxon>Chelicerata</taxon>
        <taxon>Arachnida</taxon>
        <taxon>Acari</taxon>
        <taxon>Acariformes</taxon>
        <taxon>Trombidiformes</taxon>
        <taxon>Prostigmata</taxon>
        <taxon>Anystina</taxon>
        <taxon>Parasitengona</taxon>
        <taxon>Trombiculoidea</taxon>
        <taxon>Trombiculidae</taxon>
        <taxon>Leptotrombidium</taxon>
    </lineage>
</organism>
<dbReference type="InterPro" id="IPR003029">
    <property type="entry name" value="S1_domain"/>
</dbReference>
<keyword evidence="5" id="KW-0539">Nucleus</keyword>
<feature type="domain" description="S1 motif" evidence="8">
    <location>
        <begin position="773"/>
        <end position="823"/>
    </location>
</feature>
<protein>
    <recommendedName>
        <fullName evidence="6">rRNA biogenesis protein RRP5</fullName>
    </recommendedName>
</protein>
<dbReference type="SMART" id="SM00316">
    <property type="entry name" value="S1"/>
    <property type="match status" value="7"/>
</dbReference>
<dbReference type="GO" id="GO:0003723">
    <property type="term" value="F:RNA binding"/>
    <property type="evidence" value="ECO:0007669"/>
    <property type="project" value="TreeGrafter"/>
</dbReference>
<dbReference type="STRING" id="299467.A0A443SJ22"/>
<feature type="compositionally biased region" description="Basic and acidic residues" evidence="7">
    <location>
        <begin position="646"/>
        <end position="659"/>
    </location>
</feature>
<feature type="region of interest" description="Disordered" evidence="7">
    <location>
        <begin position="1"/>
        <end position="61"/>
    </location>
</feature>
<feature type="domain" description="S1 motif" evidence="8">
    <location>
        <begin position="460"/>
        <end position="532"/>
    </location>
</feature>
<dbReference type="PANTHER" id="PTHR23270">
    <property type="entry name" value="PROGRAMMED CELL DEATH PROTEIN 11 PRE-RRNA PROCESSING PROTEIN RRP5"/>
    <property type="match status" value="1"/>
</dbReference>
<dbReference type="Pfam" id="PF23459">
    <property type="entry name" value="S1_RRP5"/>
    <property type="match status" value="1"/>
</dbReference>
<accession>A0A443SJ22</accession>
<reference evidence="9 10" key="1">
    <citation type="journal article" date="2018" name="Gigascience">
        <title>Genomes of trombidid mites reveal novel predicted allergens and laterally-transferred genes associated with secondary metabolism.</title>
        <authorList>
            <person name="Dong X."/>
            <person name="Chaisiri K."/>
            <person name="Xia D."/>
            <person name="Armstrong S.D."/>
            <person name="Fang Y."/>
            <person name="Donnelly M.J."/>
            <person name="Kadowaki T."/>
            <person name="McGarry J.W."/>
            <person name="Darby A.C."/>
            <person name="Makepeace B.L."/>
        </authorList>
    </citation>
    <scope>NUCLEOTIDE SEQUENCE [LARGE SCALE GENOMIC DNA]</scope>
    <source>
        <strain evidence="9">UoL-UT</strain>
    </source>
</reference>
<dbReference type="AlphaFoldDB" id="A0A443SJ22"/>
<feature type="domain" description="S1 motif" evidence="8">
    <location>
        <begin position="682"/>
        <end position="753"/>
    </location>
</feature>
<comment type="caution">
    <text evidence="9">The sequence shown here is derived from an EMBL/GenBank/DDBJ whole genome shotgun (WGS) entry which is preliminary data.</text>
</comment>
<evidence type="ECO:0000256" key="1">
    <source>
        <dbReference type="ARBA" id="ARBA00004604"/>
    </source>
</evidence>
<keyword evidence="10" id="KW-1185">Reference proteome</keyword>
<dbReference type="Pfam" id="PF00575">
    <property type="entry name" value="S1"/>
    <property type="match status" value="2"/>
</dbReference>